<reference evidence="1" key="1">
    <citation type="submission" date="2020-04" db="EMBL/GenBank/DDBJ databases">
        <authorList>
            <person name="Chiriac C."/>
            <person name="Salcher M."/>
            <person name="Ghai R."/>
            <person name="Kavagutti S V."/>
        </authorList>
    </citation>
    <scope>NUCLEOTIDE SEQUENCE</scope>
</reference>
<gene>
    <name evidence="1" type="ORF">UFOVP318_33</name>
</gene>
<name>A0A6J5LTG1_9CAUD</name>
<proteinExistence type="predicted"/>
<evidence type="ECO:0000313" key="1">
    <source>
        <dbReference type="EMBL" id="CAB4137461.1"/>
    </source>
</evidence>
<accession>A0A6J5LTG1</accession>
<sequence length="106" mass="12302">MTNQITTEFQKSISSKLEAAFNSGSGDHFMQKNNFDEIICVSEYFIDNMEAKGYEYFSLAHFNREVNTEKKSDDIIANLKKISKVKSVCTTDSYYDEYPDAYNQYL</sequence>
<dbReference type="EMBL" id="LR796337">
    <property type="protein sequence ID" value="CAB4137461.1"/>
    <property type="molecule type" value="Genomic_DNA"/>
</dbReference>
<protein>
    <submittedName>
        <fullName evidence="1">Uncharacterized protein</fullName>
    </submittedName>
</protein>
<organism evidence="1">
    <name type="scientific">uncultured Caudovirales phage</name>
    <dbReference type="NCBI Taxonomy" id="2100421"/>
    <lineage>
        <taxon>Viruses</taxon>
        <taxon>Duplodnaviria</taxon>
        <taxon>Heunggongvirae</taxon>
        <taxon>Uroviricota</taxon>
        <taxon>Caudoviricetes</taxon>
        <taxon>Peduoviridae</taxon>
        <taxon>Maltschvirus</taxon>
        <taxon>Maltschvirus maltsch</taxon>
    </lineage>
</organism>